<dbReference type="EMBL" id="KV878917">
    <property type="protein sequence ID" value="OJJ79565.1"/>
    <property type="molecule type" value="Genomic_DNA"/>
</dbReference>
<reference evidence="3" key="1">
    <citation type="journal article" date="2017" name="Genome Biol.">
        <title>Comparative genomics reveals high biological diversity and specific adaptations in the industrially and medically important fungal genus Aspergillus.</title>
        <authorList>
            <person name="de Vries R.P."/>
            <person name="Riley R."/>
            <person name="Wiebenga A."/>
            <person name="Aguilar-Osorio G."/>
            <person name="Amillis S."/>
            <person name="Uchima C.A."/>
            <person name="Anderluh G."/>
            <person name="Asadollahi M."/>
            <person name="Askin M."/>
            <person name="Barry K."/>
            <person name="Battaglia E."/>
            <person name="Bayram O."/>
            <person name="Benocci T."/>
            <person name="Braus-Stromeyer S.A."/>
            <person name="Caldana C."/>
            <person name="Canovas D."/>
            <person name="Cerqueira G.C."/>
            <person name="Chen F."/>
            <person name="Chen W."/>
            <person name="Choi C."/>
            <person name="Clum A."/>
            <person name="Dos Santos R.A."/>
            <person name="Damasio A.R."/>
            <person name="Diallinas G."/>
            <person name="Emri T."/>
            <person name="Fekete E."/>
            <person name="Flipphi M."/>
            <person name="Freyberg S."/>
            <person name="Gallo A."/>
            <person name="Gournas C."/>
            <person name="Habgood R."/>
            <person name="Hainaut M."/>
            <person name="Harispe M.L."/>
            <person name="Henrissat B."/>
            <person name="Hilden K.S."/>
            <person name="Hope R."/>
            <person name="Hossain A."/>
            <person name="Karabika E."/>
            <person name="Karaffa L."/>
            <person name="Karanyi Z."/>
            <person name="Krasevec N."/>
            <person name="Kuo A."/>
            <person name="Kusch H."/>
            <person name="LaButti K."/>
            <person name="Lagendijk E.L."/>
            <person name="Lapidus A."/>
            <person name="Levasseur A."/>
            <person name="Lindquist E."/>
            <person name="Lipzen A."/>
            <person name="Logrieco A.F."/>
            <person name="MacCabe A."/>
            <person name="Maekelae M.R."/>
            <person name="Malavazi I."/>
            <person name="Melin P."/>
            <person name="Meyer V."/>
            <person name="Mielnichuk N."/>
            <person name="Miskei M."/>
            <person name="Molnar A.P."/>
            <person name="Mule G."/>
            <person name="Ngan C.Y."/>
            <person name="Orejas M."/>
            <person name="Orosz E."/>
            <person name="Ouedraogo J.P."/>
            <person name="Overkamp K.M."/>
            <person name="Park H.-S."/>
            <person name="Perrone G."/>
            <person name="Piumi F."/>
            <person name="Punt P.J."/>
            <person name="Ram A.F."/>
            <person name="Ramon A."/>
            <person name="Rauscher S."/>
            <person name="Record E."/>
            <person name="Riano-Pachon D.M."/>
            <person name="Robert V."/>
            <person name="Roehrig J."/>
            <person name="Ruller R."/>
            <person name="Salamov A."/>
            <person name="Salih N.S."/>
            <person name="Samson R.A."/>
            <person name="Sandor E."/>
            <person name="Sanguinetti M."/>
            <person name="Schuetze T."/>
            <person name="Sepcic K."/>
            <person name="Shelest E."/>
            <person name="Sherlock G."/>
            <person name="Sophianopoulou V."/>
            <person name="Squina F.M."/>
            <person name="Sun H."/>
            <person name="Susca A."/>
            <person name="Todd R.B."/>
            <person name="Tsang A."/>
            <person name="Unkles S.E."/>
            <person name="van de Wiele N."/>
            <person name="van Rossen-Uffink D."/>
            <person name="Oliveira J.V."/>
            <person name="Vesth T.C."/>
            <person name="Visser J."/>
            <person name="Yu J.-H."/>
            <person name="Zhou M."/>
            <person name="Andersen M.R."/>
            <person name="Archer D.B."/>
            <person name="Baker S.E."/>
            <person name="Benoit I."/>
            <person name="Brakhage A.A."/>
            <person name="Braus G.H."/>
            <person name="Fischer R."/>
            <person name="Frisvad J.C."/>
            <person name="Goldman G.H."/>
            <person name="Houbraken J."/>
            <person name="Oakley B."/>
            <person name="Pocsi I."/>
            <person name="Scazzocchio C."/>
            <person name="Seiboth B."/>
            <person name="vanKuyk P.A."/>
            <person name="Wortman J."/>
            <person name="Dyer P.S."/>
            <person name="Grigoriev I.V."/>
        </authorList>
    </citation>
    <scope>NUCLEOTIDE SEQUENCE [LARGE SCALE GENOMIC DNA]</scope>
    <source>
        <strain evidence="3">CBS 516.65</strain>
    </source>
</reference>
<evidence type="ECO:0000313" key="3">
    <source>
        <dbReference type="Proteomes" id="UP000184300"/>
    </source>
</evidence>
<dbReference type="VEuPathDB" id="FungiDB:ASPGLDRAFT_136683"/>
<sequence>DHDPVLTQTLSEIAWFCFSMPFPPFIVQDLAVSWAILSDKRPKPLFPHWLAYATTGLTLTFYPALGVHCVHYGAMAWDGALEFWLGAAGFGIQVGLLVSFLIKAVGRPDEEDVVELVDL</sequence>
<dbReference type="OrthoDB" id="3449024at2759"/>
<keyword evidence="1" id="KW-0472">Membrane</keyword>
<feature type="transmembrane region" description="Helical" evidence="1">
    <location>
        <begin position="83"/>
        <end position="102"/>
    </location>
</feature>
<organism evidence="2 3">
    <name type="scientific">Aspergillus glaucus CBS 516.65</name>
    <dbReference type="NCBI Taxonomy" id="1160497"/>
    <lineage>
        <taxon>Eukaryota</taxon>
        <taxon>Fungi</taxon>
        <taxon>Dikarya</taxon>
        <taxon>Ascomycota</taxon>
        <taxon>Pezizomycotina</taxon>
        <taxon>Eurotiomycetes</taxon>
        <taxon>Eurotiomycetidae</taxon>
        <taxon>Eurotiales</taxon>
        <taxon>Aspergillaceae</taxon>
        <taxon>Aspergillus</taxon>
        <taxon>Aspergillus subgen. Aspergillus</taxon>
    </lineage>
</organism>
<evidence type="ECO:0000313" key="2">
    <source>
        <dbReference type="EMBL" id="OJJ79565.1"/>
    </source>
</evidence>
<accession>A0A1L9V6M1</accession>
<feature type="transmembrane region" description="Helical" evidence="1">
    <location>
        <begin position="13"/>
        <end position="37"/>
    </location>
</feature>
<feature type="transmembrane region" description="Helical" evidence="1">
    <location>
        <begin position="49"/>
        <end position="77"/>
    </location>
</feature>
<dbReference type="Proteomes" id="UP000184300">
    <property type="component" value="Unassembled WGS sequence"/>
</dbReference>
<keyword evidence="1" id="KW-0812">Transmembrane</keyword>
<dbReference type="GeneID" id="34457729"/>
<gene>
    <name evidence="2" type="ORF">ASPGLDRAFT_136683</name>
</gene>
<dbReference type="AlphaFoldDB" id="A0A1L9V6M1"/>
<proteinExistence type="predicted"/>
<keyword evidence="1" id="KW-1133">Transmembrane helix</keyword>
<feature type="non-terminal residue" evidence="2">
    <location>
        <position position="1"/>
    </location>
</feature>
<name>A0A1L9V6M1_ASPGL</name>
<dbReference type="RefSeq" id="XP_022396263.1">
    <property type="nucleotide sequence ID" value="XM_022541468.1"/>
</dbReference>
<protein>
    <submittedName>
        <fullName evidence="2">Uncharacterized protein</fullName>
    </submittedName>
</protein>
<keyword evidence="3" id="KW-1185">Reference proteome</keyword>
<evidence type="ECO:0000256" key="1">
    <source>
        <dbReference type="SAM" id="Phobius"/>
    </source>
</evidence>